<sequence length="255" mass="29863">MKIALVQFSPVWQDKQKNLDLLTQRLENIDQTVDLVILPEMFTTGFTMSPQEVYDTQDGITLSWMQKMAEKHQFAITGSVVIKEDNRYFNRLYFVLPNGDYYTYDKRHLFTLAGEDKVYDAGINKLTVIYKDWKIRPLICYDLRFPVYSRVVEEDYELLIYVASWPDQRIYAWDALLKARAIENMCFVAAVNRSGTDPAENKYSGHSQMLDYMGQYLQQPVIGDKIEIIELSKEGLKKAREKLAFLNDADHFELY</sequence>
<protein>
    <submittedName>
        <fullName evidence="2">Nitrilase family protein</fullName>
    </submittedName>
</protein>
<dbReference type="SUPFAM" id="SSF56317">
    <property type="entry name" value="Carbon-nitrogen hydrolase"/>
    <property type="match status" value="1"/>
</dbReference>
<dbReference type="InterPro" id="IPR052737">
    <property type="entry name" value="Omega-amidase_YafV"/>
</dbReference>
<dbReference type="PANTHER" id="PTHR47799">
    <property type="entry name" value="OMEGA-AMIDASE YAFV"/>
    <property type="match status" value="1"/>
</dbReference>
<accession>A0ABT8CVC7</accession>
<evidence type="ECO:0000313" key="2">
    <source>
        <dbReference type="EMBL" id="MDN3708468.1"/>
    </source>
</evidence>
<organism evidence="2 3">
    <name type="scientific">Paenimyroides ceti</name>
    <dbReference type="NCBI Taxonomy" id="395087"/>
    <lineage>
        <taxon>Bacteria</taxon>
        <taxon>Pseudomonadati</taxon>
        <taxon>Bacteroidota</taxon>
        <taxon>Flavobacteriia</taxon>
        <taxon>Flavobacteriales</taxon>
        <taxon>Flavobacteriaceae</taxon>
        <taxon>Paenimyroides</taxon>
    </lineage>
</organism>
<proteinExistence type="predicted"/>
<dbReference type="PROSITE" id="PS50263">
    <property type="entry name" value="CN_HYDROLASE"/>
    <property type="match status" value="1"/>
</dbReference>
<dbReference type="PANTHER" id="PTHR47799:SF1">
    <property type="entry name" value="OMEGA-AMIDASE YAFV"/>
    <property type="match status" value="1"/>
</dbReference>
<comment type="caution">
    <text evidence="2">The sequence shown here is derived from an EMBL/GenBank/DDBJ whole genome shotgun (WGS) entry which is preliminary data.</text>
</comment>
<dbReference type="RefSeq" id="WP_290364333.1">
    <property type="nucleotide sequence ID" value="NZ_JAUFQU010000001.1"/>
</dbReference>
<gene>
    <name evidence="2" type="ORF">QW060_15305</name>
</gene>
<dbReference type="Gene3D" id="3.60.110.10">
    <property type="entry name" value="Carbon-nitrogen hydrolase"/>
    <property type="match status" value="1"/>
</dbReference>
<name>A0ABT8CVC7_9FLAO</name>
<dbReference type="InterPro" id="IPR003010">
    <property type="entry name" value="C-N_Hydrolase"/>
</dbReference>
<dbReference type="CDD" id="cd07575">
    <property type="entry name" value="Xc-1258_like"/>
    <property type="match status" value="1"/>
</dbReference>
<evidence type="ECO:0000313" key="3">
    <source>
        <dbReference type="Proteomes" id="UP001242368"/>
    </source>
</evidence>
<dbReference type="EMBL" id="JAUFQU010000001">
    <property type="protein sequence ID" value="MDN3708468.1"/>
    <property type="molecule type" value="Genomic_DNA"/>
</dbReference>
<keyword evidence="3" id="KW-1185">Reference proteome</keyword>
<reference evidence="3" key="1">
    <citation type="journal article" date="2019" name="Int. J. Syst. Evol. Microbiol.">
        <title>The Global Catalogue of Microorganisms (GCM) 10K type strain sequencing project: providing services to taxonomists for standard genome sequencing and annotation.</title>
        <authorList>
            <consortium name="The Broad Institute Genomics Platform"/>
            <consortium name="The Broad Institute Genome Sequencing Center for Infectious Disease"/>
            <person name="Wu L."/>
            <person name="Ma J."/>
        </authorList>
    </citation>
    <scope>NUCLEOTIDE SEQUENCE [LARGE SCALE GENOMIC DNA]</scope>
    <source>
        <strain evidence="3">CECT 7184</strain>
    </source>
</reference>
<dbReference type="Pfam" id="PF00795">
    <property type="entry name" value="CN_hydrolase"/>
    <property type="match status" value="1"/>
</dbReference>
<feature type="domain" description="CN hydrolase" evidence="1">
    <location>
        <begin position="1"/>
        <end position="233"/>
    </location>
</feature>
<evidence type="ECO:0000259" key="1">
    <source>
        <dbReference type="PROSITE" id="PS50263"/>
    </source>
</evidence>
<dbReference type="Proteomes" id="UP001242368">
    <property type="component" value="Unassembled WGS sequence"/>
</dbReference>
<dbReference type="InterPro" id="IPR036526">
    <property type="entry name" value="C-N_Hydrolase_sf"/>
</dbReference>